<feature type="site" description="Raises pKa of active site His" evidence="4">
    <location>
        <position position="144"/>
    </location>
</feature>
<evidence type="ECO:0000313" key="6">
    <source>
        <dbReference type="EMBL" id="MBV7390295.1"/>
    </source>
</evidence>
<evidence type="ECO:0000256" key="2">
    <source>
        <dbReference type="ARBA" id="ARBA00022679"/>
    </source>
</evidence>
<evidence type="ECO:0000259" key="5">
    <source>
        <dbReference type="Pfam" id="PF00551"/>
    </source>
</evidence>
<keyword evidence="3 4" id="KW-0658">Purine biosynthesis</keyword>
<comment type="catalytic activity">
    <reaction evidence="4">
        <text>N(1)-(5-phospho-beta-D-ribosyl)glycinamide + (6R)-10-formyltetrahydrofolate = N(2)-formyl-N(1)-(5-phospho-beta-D-ribosyl)glycinamide + (6S)-5,6,7,8-tetrahydrofolate + H(+)</text>
        <dbReference type="Rhea" id="RHEA:15053"/>
        <dbReference type="ChEBI" id="CHEBI:15378"/>
        <dbReference type="ChEBI" id="CHEBI:57453"/>
        <dbReference type="ChEBI" id="CHEBI:143788"/>
        <dbReference type="ChEBI" id="CHEBI:147286"/>
        <dbReference type="ChEBI" id="CHEBI:195366"/>
        <dbReference type="EC" id="2.1.2.2"/>
    </reaction>
</comment>
<reference evidence="6 7" key="1">
    <citation type="submission" date="2021-06" db="EMBL/GenBank/DDBJ databases">
        <title>Enterococcus alishanensis sp. nov., a novel lactic acid bacterium isolated from fresh coffee beans.</title>
        <authorList>
            <person name="Chen Y.-S."/>
        </authorList>
    </citation>
    <scope>NUCLEOTIDE SEQUENCE [LARGE SCALE GENOMIC DNA]</scope>
    <source>
        <strain evidence="6 7">ALS3</strain>
    </source>
</reference>
<dbReference type="EMBL" id="JAHUZB010000002">
    <property type="protein sequence ID" value="MBV7390295.1"/>
    <property type="molecule type" value="Genomic_DNA"/>
</dbReference>
<feature type="binding site" evidence="4">
    <location>
        <position position="106"/>
    </location>
    <ligand>
        <name>(6R)-10-formyltetrahydrofolate</name>
        <dbReference type="ChEBI" id="CHEBI:195366"/>
    </ligand>
</feature>
<dbReference type="InterPro" id="IPR002376">
    <property type="entry name" value="Formyl_transf_N"/>
</dbReference>
<feature type="binding site" evidence="4">
    <location>
        <begin position="11"/>
        <end position="13"/>
    </location>
    <ligand>
        <name>N(1)-(5-phospho-beta-D-ribosyl)glycinamide</name>
        <dbReference type="ChEBI" id="CHEBI:143788"/>
    </ligand>
</feature>
<feature type="binding site" evidence="4">
    <location>
        <position position="64"/>
    </location>
    <ligand>
        <name>(6R)-10-formyltetrahydrofolate</name>
        <dbReference type="ChEBI" id="CHEBI:195366"/>
    </ligand>
</feature>
<evidence type="ECO:0000256" key="3">
    <source>
        <dbReference type="ARBA" id="ARBA00022755"/>
    </source>
</evidence>
<dbReference type="HAMAP" id="MF_01930">
    <property type="entry name" value="PurN"/>
    <property type="match status" value="1"/>
</dbReference>
<dbReference type="Pfam" id="PF00551">
    <property type="entry name" value="Formyl_trans_N"/>
    <property type="match status" value="1"/>
</dbReference>
<dbReference type="NCBIfam" id="TIGR00639">
    <property type="entry name" value="PurN"/>
    <property type="match status" value="1"/>
</dbReference>
<name>A0ABS6TBK3_9ENTE</name>
<dbReference type="EC" id="2.1.2.2" evidence="4"/>
<proteinExistence type="inferred from homology"/>
<accession>A0ABS6TBK3</accession>
<organism evidence="6 7">
    <name type="scientific">Enterococcus alishanensis</name>
    <dbReference type="NCBI Taxonomy" id="1303817"/>
    <lineage>
        <taxon>Bacteria</taxon>
        <taxon>Bacillati</taxon>
        <taxon>Bacillota</taxon>
        <taxon>Bacilli</taxon>
        <taxon>Lactobacillales</taxon>
        <taxon>Enterococcaceae</taxon>
        <taxon>Enterococcus</taxon>
    </lineage>
</organism>
<comment type="function">
    <text evidence="4">Catalyzes the transfer of a formyl group from 10-formyltetrahydrofolate to 5-phospho-ribosyl-glycinamide (GAR), producing 5-phospho-ribosyl-N-formylglycinamide (FGAR) and tetrahydrofolate.</text>
</comment>
<evidence type="ECO:0000256" key="4">
    <source>
        <dbReference type="HAMAP-Rule" id="MF_01930"/>
    </source>
</evidence>
<comment type="caution">
    <text evidence="6">The sequence shown here is derived from an EMBL/GenBank/DDBJ whole genome shotgun (WGS) entry which is preliminary data.</text>
</comment>
<gene>
    <name evidence="4 6" type="primary">purN</name>
    <name evidence="6" type="ORF">KUA55_06345</name>
</gene>
<dbReference type="Proteomes" id="UP000774130">
    <property type="component" value="Unassembled WGS sequence"/>
</dbReference>
<feature type="binding site" evidence="4">
    <location>
        <begin position="89"/>
        <end position="92"/>
    </location>
    <ligand>
        <name>(6R)-10-formyltetrahydrofolate</name>
        <dbReference type="ChEBI" id="CHEBI:195366"/>
    </ligand>
</feature>
<evidence type="ECO:0000313" key="7">
    <source>
        <dbReference type="Proteomes" id="UP000774130"/>
    </source>
</evidence>
<keyword evidence="7" id="KW-1185">Reference proteome</keyword>
<dbReference type="PANTHER" id="PTHR43369:SF2">
    <property type="entry name" value="PHOSPHORIBOSYLGLYCINAMIDE FORMYLTRANSFERASE"/>
    <property type="match status" value="1"/>
</dbReference>
<dbReference type="RefSeq" id="WP_218325339.1">
    <property type="nucleotide sequence ID" value="NZ_JAHUZB010000002.1"/>
</dbReference>
<sequence length="195" mass="21430">MKIAVLASGNGSNFEALANAVRNGEIPAKIDLLFSDHQDAYVLKRAEKFQIPSESFELKEFENKAAYEYALLNLLKKNQIDLVILAGYMRIVGEKLLQAFPKRIINIHPALLPSFPGLHGIKDAFEAGVAETGVTVHYVDSGVDTGPVIAQEKVIIDKNDTLEILEEKIHAVEHGLYPAVIAKIIKELGHETCAD</sequence>
<feature type="domain" description="Formyl transferase N-terminal" evidence="5">
    <location>
        <begin position="1"/>
        <end position="181"/>
    </location>
</feature>
<protein>
    <recommendedName>
        <fullName evidence="4">Phosphoribosylglycinamide formyltransferase</fullName>
        <ecNumber evidence="4">2.1.2.2</ecNumber>
    </recommendedName>
    <alternativeName>
        <fullName evidence="4">5'-phosphoribosylglycinamide transformylase</fullName>
    </alternativeName>
    <alternativeName>
        <fullName evidence="4">GAR transformylase</fullName>
        <shortName evidence="4">GART</shortName>
    </alternativeName>
</protein>
<dbReference type="GO" id="GO:0004644">
    <property type="term" value="F:phosphoribosylglycinamide formyltransferase activity"/>
    <property type="evidence" value="ECO:0007669"/>
    <property type="project" value="UniProtKB-EC"/>
</dbReference>
<comment type="pathway">
    <text evidence="1 4">Purine metabolism; IMP biosynthesis via de novo pathway; N(2)-formyl-N(1)-(5-phospho-D-ribosyl)glycinamide from N(1)-(5-phospho-D-ribosyl)glycinamide (10-formyl THF route): step 1/1.</text>
</comment>
<comment type="similarity">
    <text evidence="4">Belongs to the GART family.</text>
</comment>
<dbReference type="PANTHER" id="PTHR43369">
    <property type="entry name" value="PHOSPHORIBOSYLGLYCINAMIDE FORMYLTRANSFERASE"/>
    <property type="match status" value="1"/>
</dbReference>
<dbReference type="InterPro" id="IPR004607">
    <property type="entry name" value="GART"/>
</dbReference>
<feature type="active site" description="Proton donor" evidence="4">
    <location>
        <position position="108"/>
    </location>
</feature>
<dbReference type="CDD" id="cd08645">
    <property type="entry name" value="FMT_core_GART"/>
    <property type="match status" value="1"/>
</dbReference>
<keyword evidence="2 4" id="KW-0808">Transferase</keyword>
<evidence type="ECO:0000256" key="1">
    <source>
        <dbReference type="ARBA" id="ARBA00005054"/>
    </source>
</evidence>